<evidence type="ECO:0000313" key="2">
    <source>
        <dbReference type="Proteomes" id="UP000305267"/>
    </source>
</evidence>
<dbReference type="RefSeq" id="WP_139034223.1">
    <property type="nucleotide sequence ID" value="NZ_VDDA01000001.1"/>
</dbReference>
<evidence type="ECO:0000313" key="1">
    <source>
        <dbReference type="EMBL" id="TNC16411.1"/>
    </source>
</evidence>
<sequence length="293" mass="29310">MSILDAITGGAYERAARNNQFAIQSGLNLGADALTNAYGNAQGYLGVNTTGAGQNSLTALQDSYGTSRTDLMNGSNQAQAYLGKLGDQYAHMVQGGQNAFDRYLDATGANGQAGSQAAAAAFQASPGYQYAMDQALGAVQRSAAARGGLAGGNATADILNTANGLASQSWQSYVNNLGNAAQSYNTGLAGQGQGYAAQANASQGLGTQLASLGQTFGQNQAGIYGTAAQQQAQFGQNVAGLQGNAANALVKNNGTLAQGQTQTSNNFLGALLGGASSVFGAAGKAGGFSNLFK</sequence>
<keyword evidence="2" id="KW-1185">Reference proteome</keyword>
<accession>A0A5C4LNK7</accession>
<protein>
    <recommendedName>
        <fullName evidence="3">DNA injection protein</fullName>
    </recommendedName>
</protein>
<dbReference type="AlphaFoldDB" id="A0A5C4LNK7"/>
<name>A0A5C4LNK7_9HYPH</name>
<reference evidence="1 2" key="1">
    <citation type="submission" date="2019-06" db="EMBL/GenBank/DDBJ databases">
        <title>Genome of Methylobacterium sp. 17Sr1-39.</title>
        <authorList>
            <person name="Seo T."/>
        </authorList>
    </citation>
    <scope>NUCLEOTIDE SEQUENCE [LARGE SCALE GENOMIC DNA]</scope>
    <source>
        <strain evidence="1 2">17Sr1-39</strain>
    </source>
</reference>
<comment type="caution">
    <text evidence="1">The sequence shown here is derived from an EMBL/GenBank/DDBJ whole genome shotgun (WGS) entry which is preliminary data.</text>
</comment>
<gene>
    <name evidence="1" type="ORF">FF100_03965</name>
</gene>
<dbReference type="Proteomes" id="UP000305267">
    <property type="component" value="Unassembled WGS sequence"/>
</dbReference>
<dbReference type="OrthoDB" id="7996828at2"/>
<organism evidence="1 2">
    <name type="scientific">Methylobacterium terricola</name>
    <dbReference type="NCBI Taxonomy" id="2583531"/>
    <lineage>
        <taxon>Bacteria</taxon>
        <taxon>Pseudomonadati</taxon>
        <taxon>Pseudomonadota</taxon>
        <taxon>Alphaproteobacteria</taxon>
        <taxon>Hyphomicrobiales</taxon>
        <taxon>Methylobacteriaceae</taxon>
        <taxon>Methylobacterium</taxon>
    </lineage>
</organism>
<evidence type="ECO:0008006" key="3">
    <source>
        <dbReference type="Google" id="ProtNLM"/>
    </source>
</evidence>
<proteinExistence type="predicted"/>
<dbReference type="EMBL" id="VDDA01000001">
    <property type="protein sequence ID" value="TNC16411.1"/>
    <property type="molecule type" value="Genomic_DNA"/>
</dbReference>